<dbReference type="Proteomes" id="UP001559623">
    <property type="component" value="Unassembled WGS sequence"/>
</dbReference>
<dbReference type="RefSeq" id="WP_368846778.1">
    <property type="nucleotide sequence ID" value="NZ_JARVLH010000003.1"/>
</dbReference>
<name>A0ABV3X4D6_9FIRM</name>
<evidence type="ECO:0000313" key="2">
    <source>
        <dbReference type="Proteomes" id="UP001559623"/>
    </source>
</evidence>
<protein>
    <submittedName>
        <fullName evidence="1">Uncharacterized protein</fullName>
    </submittedName>
</protein>
<gene>
    <name evidence="1" type="ORF">QCO44_05255</name>
</gene>
<evidence type="ECO:0000313" key="1">
    <source>
        <dbReference type="EMBL" id="MEX5285048.1"/>
    </source>
</evidence>
<sequence length="49" mass="5421">MASGDFKTLKDQTQTVEEFDSQIWASMVECVTVGKGMTVMFRDGTEVSV</sequence>
<dbReference type="EMBL" id="JARVLH010000003">
    <property type="protein sequence ID" value="MEX5285048.1"/>
    <property type="molecule type" value="Genomic_DNA"/>
</dbReference>
<keyword evidence="2" id="KW-1185">Reference proteome</keyword>
<comment type="caution">
    <text evidence="1">The sequence shown here is derived from an EMBL/GenBank/DDBJ whole genome shotgun (WGS) entry which is preliminary data.</text>
</comment>
<organism evidence="1 2">
    <name type="scientific">Selenomonas sputigena</name>
    <dbReference type="NCBI Taxonomy" id="69823"/>
    <lineage>
        <taxon>Bacteria</taxon>
        <taxon>Bacillati</taxon>
        <taxon>Bacillota</taxon>
        <taxon>Negativicutes</taxon>
        <taxon>Selenomonadales</taxon>
        <taxon>Selenomonadaceae</taxon>
        <taxon>Selenomonas</taxon>
    </lineage>
</organism>
<reference evidence="1 2" key="1">
    <citation type="submission" date="2023-04" db="EMBL/GenBank/DDBJ databases">
        <title>Genome Sequence of Selenomonas sputigena ATCC 33150.</title>
        <authorList>
            <person name="Miller D.P."/>
            <person name="Anvari S."/>
            <person name="Polson S.W."/>
            <person name="Macdonald M."/>
            <person name="Mcdowell J.V."/>
        </authorList>
    </citation>
    <scope>NUCLEOTIDE SEQUENCE [LARGE SCALE GENOMIC DNA]</scope>
    <source>
        <strain evidence="1 2">ATCC 33150</strain>
    </source>
</reference>
<proteinExistence type="predicted"/>
<accession>A0ABV3X4D6</accession>